<dbReference type="GO" id="GO:0005085">
    <property type="term" value="F:guanyl-nucleotide exchange factor activity"/>
    <property type="evidence" value="ECO:0007669"/>
    <property type="project" value="TreeGrafter"/>
</dbReference>
<dbReference type="InterPro" id="IPR007681">
    <property type="entry name" value="Mog1"/>
</dbReference>
<reference evidence="4 5" key="1">
    <citation type="submission" date="2018-02" db="EMBL/GenBank/DDBJ databases">
        <title>The genomes of Aspergillus section Nigri reveals drivers in fungal speciation.</title>
        <authorList>
            <consortium name="DOE Joint Genome Institute"/>
            <person name="Vesth T.C."/>
            <person name="Nybo J."/>
            <person name="Theobald S."/>
            <person name="Brandl J."/>
            <person name="Frisvad J.C."/>
            <person name="Nielsen K.F."/>
            <person name="Lyhne E.K."/>
            <person name="Kogle M.E."/>
            <person name="Kuo A."/>
            <person name="Riley R."/>
            <person name="Clum A."/>
            <person name="Nolan M."/>
            <person name="Lipzen A."/>
            <person name="Salamov A."/>
            <person name="Henrissat B."/>
            <person name="Wiebenga A."/>
            <person name="De vries R.P."/>
            <person name="Grigoriev I.V."/>
            <person name="Mortensen U.H."/>
            <person name="Andersen M.R."/>
            <person name="Baker S.E."/>
        </authorList>
    </citation>
    <scope>NUCLEOTIDE SEQUENCE [LARGE SCALE GENOMIC DNA]</scope>
    <source>
        <strain evidence="4 5">CBS 121593</strain>
    </source>
</reference>
<dbReference type="SUPFAM" id="SSF55724">
    <property type="entry name" value="Mog1p/PsbP-like"/>
    <property type="match status" value="1"/>
</dbReference>
<dbReference type="EMBL" id="KZ824426">
    <property type="protein sequence ID" value="RAL03758.1"/>
    <property type="molecule type" value="Genomic_DNA"/>
</dbReference>
<dbReference type="GO" id="GO:0006606">
    <property type="term" value="P:protein import into nucleus"/>
    <property type="evidence" value="ECO:0007669"/>
    <property type="project" value="TreeGrafter"/>
</dbReference>
<evidence type="ECO:0000256" key="1">
    <source>
        <dbReference type="ARBA" id="ARBA00010307"/>
    </source>
</evidence>
<dbReference type="GO" id="GO:0005634">
    <property type="term" value="C:nucleus"/>
    <property type="evidence" value="ECO:0007669"/>
    <property type="project" value="TreeGrafter"/>
</dbReference>
<keyword evidence="2" id="KW-0813">Transport</keyword>
<sequence length="189" mass="21012">MTTYTPQPLYGGAIKGLIPENWIDASTLRQIPDHQELYLSPTTLSTLIYEINEYVPTNTSLETLTQYPHLLPSTQQPSQTPEEEKEFLDRAAVIYHLLDLLDEGDDLAILAPPTRVTLGGRGMEGRGRGYMGCVEFRSKSRNGQGIGTKCWFLVVRLEEQGSDLVVWGNVPGGDWRLWSGICLGSVSLD</sequence>
<dbReference type="Proteomes" id="UP000249402">
    <property type="component" value="Unassembled WGS sequence"/>
</dbReference>
<gene>
    <name evidence="4" type="ORF">BO80DRAFT_269654</name>
</gene>
<evidence type="ECO:0000256" key="3">
    <source>
        <dbReference type="ARBA" id="ARBA00022927"/>
    </source>
</evidence>
<keyword evidence="5" id="KW-1185">Reference proteome</keyword>
<dbReference type="Pfam" id="PF04603">
    <property type="entry name" value="Mog1"/>
    <property type="match status" value="1"/>
</dbReference>
<proteinExistence type="inferred from homology"/>
<dbReference type="AlphaFoldDB" id="A0A395HA25"/>
<evidence type="ECO:0000313" key="4">
    <source>
        <dbReference type="EMBL" id="RAL03758.1"/>
    </source>
</evidence>
<dbReference type="OrthoDB" id="10255285at2759"/>
<dbReference type="Gene3D" id="3.40.1000.10">
    <property type="entry name" value="Mog1/PsbP, alpha/beta/alpha sandwich"/>
    <property type="match status" value="1"/>
</dbReference>
<dbReference type="VEuPathDB" id="FungiDB:BO80DRAFT_269654"/>
<dbReference type="InterPro" id="IPR016123">
    <property type="entry name" value="Mog1/PsbP_a/b/a-sand"/>
</dbReference>
<dbReference type="PANTHER" id="PTHR15837:SF0">
    <property type="entry name" value="RAN GUANINE NUCLEOTIDE RELEASE FACTOR"/>
    <property type="match status" value="1"/>
</dbReference>
<comment type="similarity">
    <text evidence="1">Belongs to the MOG1 family.</text>
</comment>
<dbReference type="GeneID" id="37219684"/>
<evidence type="ECO:0000313" key="5">
    <source>
        <dbReference type="Proteomes" id="UP000249402"/>
    </source>
</evidence>
<dbReference type="PANTHER" id="PTHR15837">
    <property type="entry name" value="RAN GUANINE NUCLEOTIDE RELEASE FACTOR"/>
    <property type="match status" value="1"/>
</dbReference>
<keyword evidence="3" id="KW-0653">Protein transport</keyword>
<protein>
    <submittedName>
        <fullName evidence="4">Mog1p/PsbP-like protein</fullName>
    </submittedName>
</protein>
<accession>A0A395HA25</accession>
<organism evidence="4 5">
    <name type="scientific">Aspergillus ibericus CBS 121593</name>
    <dbReference type="NCBI Taxonomy" id="1448316"/>
    <lineage>
        <taxon>Eukaryota</taxon>
        <taxon>Fungi</taxon>
        <taxon>Dikarya</taxon>
        <taxon>Ascomycota</taxon>
        <taxon>Pezizomycotina</taxon>
        <taxon>Eurotiomycetes</taxon>
        <taxon>Eurotiomycetidae</taxon>
        <taxon>Eurotiales</taxon>
        <taxon>Aspergillaceae</taxon>
        <taxon>Aspergillus</taxon>
        <taxon>Aspergillus subgen. Circumdati</taxon>
    </lineage>
</organism>
<name>A0A395HA25_9EURO</name>
<evidence type="ECO:0000256" key="2">
    <source>
        <dbReference type="ARBA" id="ARBA00022448"/>
    </source>
</evidence>
<dbReference type="GO" id="GO:0031267">
    <property type="term" value="F:small GTPase binding"/>
    <property type="evidence" value="ECO:0007669"/>
    <property type="project" value="TreeGrafter"/>
</dbReference>
<dbReference type="STRING" id="1448316.A0A395HA25"/>
<dbReference type="RefSeq" id="XP_025578085.1">
    <property type="nucleotide sequence ID" value="XM_025714819.1"/>
</dbReference>